<feature type="transmembrane region" description="Helical" evidence="6">
    <location>
        <begin position="483"/>
        <end position="502"/>
    </location>
</feature>
<dbReference type="Pfam" id="PF13520">
    <property type="entry name" value="AA_permease_2"/>
    <property type="match status" value="1"/>
</dbReference>
<accession>A0AAN7B759</accession>
<feature type="transmembrane region" description="Helical" evidence="6">
    <location>
        <begin position="330"/>
        <end position="353"/>
    </location>
</feature>
<protein>
    <submittedName>
        <fullName evidence="7">Amino acid transporter</fullName>
    </submittedName>
</protein>
<evidence type="ECO:0000256" key="1">
    <source>
        <dbReference type="ARBA" id="ARBA00004141"/>
    </source>
</evidence>
<dbReference type="PANTHER" id="PTHR45649:SF2">
    <property type="entry name" value="ACID PERMEASE, PUTATIVE-RELATED"/>
    <property type="match status" value="1"/>
</dbReference>
<dbReference type="AlphaFoldDB" id="A0AAN7B759"/>
<comment type="subcellular location">
    <subcellularLocation>
        <location evidence="1">Membrane</location>
        <topology evidence="1">Multi-pass membrane protein</topology>
    </subcellularLocation>
</comment>
<gene>
    <name evidence="7" type="ORF">QBC37DRAFT_321966</name>
</gene>
<evidence type="ECO:0000256" key="3">
    <source>
        <dbReference type="ARBA" id="ARBA00022692"/>
    </source>
</evidence>
<dbReference type="GO" id="GO:0016020">
    <property type="term" value="C:membrane"/>
    <property type="evidence" value="ECO:0007669"/>
    <property type="project" value="UniProtKB-SubCell"/>
</dbReference>
<evidence type="ECO:0000256" key="6">
    <source>
        <dbReference type="SAM" id="Phobius"/>
    </source>
</evidence>
<comment type="caution">
    <text evidence="7">The sequence shown here is derived from an EMBL/GenBank/DDBJ whole genome shotgun (WGS) entry which is preliminary data.</text>
</comment>
<dbReference type="Gene3D" id="1.20.1740.10">
    <property type="entry name" value="Amino acid/polyamine transporter I"/>
    <property type="match status" value="1"/>
</dbReference>
<feature type="transmembrane region" description="Helical" evidence="6">
    <location>
        <begin position="80"/>
        <end position="104"/>
    </location>
</feature>
<reference evidence="7" key="2">
    <citation type="submission" date="2023-05" db="EMBL/GenBank/DDBJ databases">
        <authorList>
            <consortium name="Lawrence Berkeley National Laboratory"/>
            <person name="Steindorff A."/>
            <person name="Hensen N."/>
            <person name="Bonometti L."/>
            <person name="Westerberg I."/>
            <person name="Brannstrom I.O."/>
            <person name="Guillou S."/>
            <person name="Cros-Aarteil S."/>
            <person name="Calhoun S."/>
            <person name="Haridas S."/>
            <person name="Kuo A."/>
            <person name="Mondo S."/>
            <person name="Pangilinan J."/>
            <person name="Riley R."/>
            <person name="Labutti K."/>
            <person name="Andreopoulos B."/>
            <person name="Lipzen A."/>
            <person name="Chen C."/>
            <person name="Yanf M."/>
            <person name="Daum C."/>
            <person name="Ng V."/>
            <person name="Clum A."/>
            <person name="Ohm R."/>
            <person name="Martin F."/>
            <person name="Silar P."/>
            <person name="Natvig D."/>
            <person name="Lalanne C."/>
            <person name="Gautier V."/>
            <person name="Ament-Velasquez S.L."/>
            <person name="Kruys A."/>
            <person name="Hutchinson M.I."/>
            <person name="Powell A.J."/>
            <person name="Barry K."/>
            <person name="Miller A.N."/>
            <person name="Grigoriev I.V."/>
            <person name="Debuchy R."/>
            <person name="Gladieux P."/>
            <person name="Thoren M.H."/>
            <person name="Johannesson H."/>
        </authorList>
    </citation>
    <scope>NUCLEOTIDE SEQUENCE</scope>
    <source>
        <strain evidence="7">PSN293</strain>
    </source>
</reference>
<feature type="transmembrane region" description="Helical" evidence="6">
    <location>
        <begin position="125"/>
        <end position="149"/>
    </location>
</feature>
<feature type="transmembrane region" description="Helical" evidence="6">
    <location>
        <begin position="452"/>
        <end position="471"/>
    </location>
</feature>
<reference evidence="7" key="1">
    <citation type="journal article" date="2023" name="Mol. Phylogenet. Evol.">
        <title>Genome-scale phylogeny and comparative genomics of the fungal order Sordariales.</title>
        <authorList>
            <person name="Hensen N."/>
            <person name="Bonometti L."/>
            <person name="Westerberg I."/>
            <person name="Brannstrom I.O."/>
            <person name="Guillou S."/>
            <person name="Cros-Aarteil S."/>
            <person name="Calhoun S."/>
            <person name="Haridas S."/>
            <person name="Kuo A."/>
            <person name="Mondo S."/>
            <person name="Pangilinan J."/>
            <person name="Riley R."/>
            <person name="LaButti K."/>
            <person name="Andreopoulos B."/>
            <person name="Lipzen A."/>
            <person name="Chen C."/>
            <person name="Yan M."/>
            <person name="Daum C."/>
            <person name="Ng V."/>
            <person name="Clum A."/>
            <person name="Steindorff A."/>
            <person name="Ohm R.A."/>
            <person name="Martin F."/>
            <person name="Silar P."/>
            <person name="Natvig D.O."/>
            <person name="Lalanne C."/>
            <person name="Gautier V."/>
            <person name="Ament-Velasquez S.L."/>
            <person name="Kruys A."/>
            <person name="Hutchinson M.I."/>
            <person name="Powell A.J."/>
            <person name="Barry K."/>
            <person name="Miller A.N."/>
            <person name="Grigoriev I.V."/>
            <person name="Debuchy R."/>
            <person name="Gladieux P."/>
            <person name="Hiltunen Thoren M."/>
            <person name="Johannesson H."/>
        </authorList>
    </citation>
    <scope>NUCLEOTIDE SEQUENCE</scope>
    <source>
        <strain evidence="7">PSN293</strain>
    </source>
</reference>
<evidence type="ECO:0000256" key="5">
    <source>
        <dbReference type="ARBA" id="ARBA00023136"/>
    </source>
</evidence>
<proteinExistence type="predicted"/>
<evidence type="ECO:0000313" key="8">
    <source>
        <dbReference type="Proteomes" id="UP001301769"/>
    </source>
</evidence>
<feature type="transmembrane region" description="Helical" evidence="6">
    <location>
        <begin position="169"/>
        <end position="188"/>
    </location>
</feature>
<dbReference type="Proteomes" id="UP001301769">
    <property type="component" value="Unassembled WGS sequence"/>
</dbReference>
<feature type="transmembrane region" description="Helical" evidence="6">
    <location>
        <begin position="195"/>
        <end position="217"/>
    </location>
</feature>
<feature type="transmembrane region" description="Helical" evidence="6">
    <location>
        <begin position="285"/>
        <end position="310"/>
    </location>
</feature>
<feature type="transmembrane region" description="Helical" evidence="6">
    <location>
        <begin position="43"/>
        <end position="60"/>
    </location>
</feature>
<dbReference type="GO" id="GO:0022857">
    <property type="term" value="F:transmembrane transporter activity"/>
    <property type="evidence" value="ECO:0007669"/>
    <property type="project" value="InterPro"/>
</dbReference>
<feature type="transmembrane region" description="Helical" evidence="6">
    <location>
        <begin position="244"/>
        <end position="264"/>
    </location>
</feature>
<keyword evidence="4 6" id="KW-1133">Transmembrane helix</keyword>
<keyword evidence="5 6" id="KW-0472">Membrane</keyword>
<feature type="transmembrane region" description="Helical" evidence="6">
    <location>
        <begin position="386"/>
        <end position="404"/>
    </location>
</feature>
<feature type="transmembrane region" description="Helical" evidence="6">
    <location>
        <begin position="410"/>
        <end position="432"/>
    </location>
</feature>
<evidence type="ECO:0000313" key="7">
    <source>
        <dbReference type="EMBL" id="KAK4210595.1"/>
    </source>
</evidence>
<dbReference type="EMBL" id="MU858171">
    <property type="protein sequence ID" value="KAK4210595.1"/>
    <property type="molecule type" value="Genomic_DNA"/>
</dbReference>
<dbReference type="PIRSF" id="PIRSF006060">
    <property type="entry name" value="AA_transporter"/>
    <property type="match status" value="1"/>
</dbReference>
<organism evidence="7 8">
    <name type="scientific">Rhypophila decipiens</name>
    <dbReference type="NCBI Taxonomy" id="261697"/>
    <lineage>
        <taxon>Eukaryota</taxon>
        <taxon>Fungi</taxon>
        <taxon>Dikarya</taxon>
        <taxon>Ascomycota</taxon>
        <taxon>Pezizomycotina</taxon>
        <taxon>Sordariomycetes</taxon>
        <taxon>Sordariomycetidae</taxon>
        <taxon>Sordariales</taxon>
        <taxon>Naviculisporaceae</taxon>
        <taxon>Rhypophila</taxon>
    </lineage>
</organism>
<sequence length="519" mass="56532">MAGKKMDVHVEVGAERNGSLAEGTLSDMRDMQRMGKKQQTLRSFRHFSTLGFVMVILSTWEAQLATAVFGLSNGGTAGLIWGYFAVFLGFGLVVASMAEMASMAPTSGGQYHWVSEFAPRRAQKFISYLVGWLGIMGWQTAVVFTTYLTSHQIQGVAALNHADYEPKNWHSTLLMWALLAFGILFNTLYSKKLAIVQAVIVVLHLVGFFAILIPLWALNRANRATASDVFTKFDDQMGWGNDGLAVLVGLLGPSGSFVGIEAGVHMSEEVRDAAYVVPRAMMWTWLGNGLLGWVMGITFCFCVTDVMGVLTTPTGVPFIQVFYDTTGSVAASSAMACIMIVIGIFATVAVIAASSRQLFAFARDNGTPFSAFFATVSPNYDIPANAVYLTVVVVVLMSLIQIGSTVAFNQILAFGVGSMLSTYMISIGCIALRRVRGIPLLPSRFSFGRLGLLVNLSSLAFLLLIYIFAFFPPVPNPSNDEMNWGVLGYGLVILFSLAYYLVKGRFQYVGPVEYVRKDI</sequence>
<dbReference type="PANTHER" id="PTHR45649">
    <property type="entry name" value="AMINO-ACID PERMEASE BAT1"/>
    <property type="match status" value="1"/>
</dbReference>
<keyword evidence="8" id="KW-1185">Reference proteome</keyword>
<keyword evidence="3 6" id="KW-0812">Transmembrane</keyword>
<keyword evidence="2" id="KW-0813">Transport</keyword>
<evidence type="ECO:0000256" key="2">
    <source>
        <dbReference type="ARBA" id="ARBA00022448"/>
    </source>
</evidence>
<dbReference type="InterPro" id="IPR002293">
    <property type="entry name" value="AA/rel_permease1"/>
</dbReference>
<name>A0AAN7B759_9PEZI</name>
<evidence type="ECO:0000256" key="4">
    <source>
        <dbReference type="ARBA" id="ARBA00022989"/>
    </source>
</evidence>